<reference evidence="4 5" key="1">
    <citation type="submission" date="2021-03" db="EMBL/GenBank/DDBJ databases">
        <title>Fibrella sp. HMF5036 genome sequencing and assembly.</title>
        <authorList>
            <person name="Kang H."/>
            <person name="Kim H."/>
            <person name="Bae S."/>
            <person name="Joh K."/>
        </authorList>
    </citation>
    <scope>NUCLEOTIDE SEQUENCE [LARGE SCALE GENOMIC DNA]</scope>
    <source>
        <strain evidence="4 5">HMF5036</strain>
    </source>
</reference>
<dbReference type="SUPFAM" id="SSF53756">
    <property type="entry name" value="UDP-Glycosyltransferase/glycogen phosphorylase"/>
    <property type="match status" value="1"/>
</dbReference>
<protein>
    <submittedName>
        <fullName evidence="4">Glycosyltransferase family 4 protein</fullName>
    </submittedName>
</protein>
<organism evidence="4 5">
    <name type="scientific">Fibrella aquatilis</name>
    <dbReference type="NCBI Taxonomy" id="2817059"/>
    <lineage>
        <taxon>Bacteria</taxon>
        <taxon>Pseudomonadati</taxon>
        <taxon>Bacteroidota</taxon>
        <taxon>Cytophagia</taxon>
        <taxon>Cytophagales</taxon>
        <taxon>Spirosomataceae</taxon>
        <taxon>Fibrella</taxon>
    </lineage>
</organism>
<feature type="domain" description="Glycosyltransferase subfamily 4-like N-terminal" evidence="3">
    <location>
        <begin position="78"/>
        <end position="177"/>
    </location>
</feature>
<dbReference type="Pfam" id="PF00534">
    <property type="entry name" value="Glycos_transf_1"/>
    <property type="match status" value="1"/>
</dbReference>
<keyword evidence="5" id="KW-1185">Reference proteome</keyword>
<sequence length="365" mass="41691">MNILYDHQTFSLQTYGGISRYHAELIGGINRTTNDHASASVLISNNEYLEENGVNIMSFLPDYQVKGKGKFIYSVNQYYSIKRLKLNRFDVFHATYYDNYFLPYLKGKPYVVTFHDMIYEKFSHQYADLAKDLNIVSNKKRLAEQAAKIIAVSQHTKNDIVELLNIDPHKVSVIYHGSSLSIKKNDFVNEPCKYILYVGNRHMYKNFIGLLNSLNYLLKKYNIKLLCAGGGFFTKEEKSLINSLNMYDNIEHCNINDESLQTIYQRAIGFIFPSFYEGFGIPILEAFACGCPCVVSNVSSLPEVAGDAALYIDPKSPESIRDAVEQLITKPELRSTLIQRGYKQLSKFSWARAVNETLIVYQSIA</sequence>
<accession>A0A939G4J5</accession>
<name>A0A939G4J5_9BACT</name>
<evidence type="ECO:0000259" key="2">
    <source>
        <dbReference type="Pfam" id="PF00534"/>
    </source>
</evidence>
<dbReference type="PANTHER" id="PTHR46401:SF2">
    <property type="entry name" value="GLYCOSYLTRANSFERASE WBBK-RELATED"/>
    <property type="match status" value="1"/>
</dbReference>
<gene>
    <name evidence="4" type="ORF">J2I48_08105</name>
</gene>
<dbReference type="EMBL" id="JAFMYU010000005">
    <property type="protein sequence ID" value="MBO0930950.1"/>
    <property type="molecule type" value="Genomic_DNA"/>
</dbReference>
<dbReference type="Gene3D" id="3.40.50.2000">
    <property type="entry name" value="Glycogen Phosphorylase B"/>
    <property type="match status" value="2"/>
</dbReference>
<dbReference type="GO" id="GO:0009103">
    <property type="term" value="P:lipopolysaccharide biosynthetic process"/>
    <property type="evidence" value="ECO:0007669"/>
    <property type="project" value="TreeGrafter"/>
</dbReference>
<dbReference type="RefSeq" id="WP_207334917.1">
    <property type="nucleotide sequence ID" value="NZ_JAFMYU010000005.1"/>
</dbReference>
<dbReference type="AlphaFoldDB" id="A0A939G4J5"/>
<evidence type="ECO:0000313" key="5">
    <source>
        <dbReference type="Proteomes" id="UP000664795"/>
    </source>
</evidence>
<feature type="domain" description="Glycosyl transferase family 1" evidence="2">
    <location>
        <begin position="186"/>
        <end position="344"/>
    </location>
</feature>
<dbReference type="Proteomes" id="UP000664795">
    <property type="component" value="Unassembled WGS sequence"/>
</dbReference>
<dbReference type="InterPro" id="IPR001296">
    <property type="entry name" value="Glyco_trans_1"/>
</dbReference>
<dbReference type="CDD" id="cd03809">
    <property type="entry name" value="GT4_MtfB-like"/>
    <property type="match status" value="1"/>
</dbReference>
<dbReference type="GO" id="GO:0016757">
    <property type="term" value="F:glycosyltransferase activity"/>
    <property type="evidence" value="ECO:0007669"/>
    <property type="project" value="InterPro"/>
</dbReference>
<dbReference type="PANTHER" id="PTHR46401">
    <property type="entry name" value="GLYCOSYLTRANSFERASE WBBK-RELATED"/>
    <property type="match status" value="1"/>
</dbReference>
<evidence type="ECO:0000313" key="4">
    <source>
        <dbReference type="EMBL" id="MBO0930950.1"/>
    </source>
</evidence>
<dbReference type="Pfam" id="PF13439">
    <property type="entry name" value="Glyco_transf_4"/>
    <property type="match status" value="1"/>
</dbReference>
<keyword evidence="1" id="KW-0808">Transferase</keyword>
<evidence type="ECO:0000259" key="3">
    <source>
        <dbReference type="Pfam" id="PF13439"/>
    </source>
</evidence>
<comment type="caution">
    <text evidence="4">The sequence shown here is derived from an EMBL/GenBank/DDBJ whole genome shotgun (WGS) entry which is preliminary data.</text>
</comment>
<evidence type="ECO:0000256" key="1">
    <source>
        <dbReference type="ARBA" id="ARBA00022679"/>
    </source>
</evidence>
<proteinExistence type="predicted"/>
<dbReference type="InterPro" id="IPR028098">
    <property type="entry name" value="Glyco_trans_4-like_N"/>
</dbReference>